<protein>
    <recommendedName>
        <fullName evidence="3">BTB domain-containing protein</fullName>
    </recommendedName>
</protein>
<dbReference type="EMBL" id="JAPEIS010000015">
    <property type="protein sequence ID" value="KAJ8058946.1"/>
    <property type="molecule type" value="Genomic_DNA"/>
</dbReference>
<evidence type="ECO:0000313" key="2">
    <source>
        <dbReference type="Proteomes" id="UP001152300"/>
    </source>
</evidence>
<organism evidence="1 2">
    <name type="scientific">Sclerotinia nivalis</name>
    <dbReference type="NCBI Taxonomy" id="352851"/>
    <lineage>
        <taxon>Eukaryota</taxon>
        <taxon>Fungi</taxon>
        <taxon>Dikarya</taxon>
        <taxon>Ascomycota</taxon>
        <taxon>Pezizomycotina</taxon>
        <taxon>Leotiomycetes</taxon>
        <taxon>Helotiales</taxon>
        <taxon>Sclerotiniaceae</taxon>
        <taxon>Sclerotinia</taxon>
    </lineage>
</organism>
<name>A0A9X0AA37_9HELO</name>
<dbReference type="AlphaFoldDB" id="A0A9X0AA37"/>
<keyword evidence="2" id="KW-1185">Reference proteome</keyword>
<comment type="caution">
    <text evidence="1">The sequence shown here is derived from an EMBL/GenBank/DDBJ whole genome shotgun (WGS) entry which is preliminary data.</text>
</comment>
<dbReference type="OrthoDB" id="3531291at2759"/>
<evidence type="ECO:0008006" key="3">
    <source>
        <dbReference type="Google" id="ProtNLM"/>
    </source>
</evidence>
<accession>A0A9X0AA37</accession>
<evidence type="ECO:0000313" key="1">
    <source>
        <dbReference type="EMBL" id="KAJ8058946.1"/>
    </source>
</evidence>
<dbReference type="Proteomes" id="UP001152300">
    <property type="component" value="Unassembled WGS sequence"/>
</dbReference>
<reference evidence="1" key="1">
    <citation type="submission" date="2022-11" db="EMBL/GenBank/DDBJ databases">
        <title>Genome Resource of Sclerotinia nivalis Strain SnTB1, a Plant Pathogen Isolated from American Ginseng.</title>
        <authorList>
            <person name="Fan S."/>
        </authorList>
    </citation>
    <scope>NUCLEOTIDE SEQUENCE</scope>
    <source>
        <strain evidence="1">SnTB1</strain>
    </source>
</reference>
<gene>
    <name evidence="1" type="ORF">OCU04_011931</name>
</gene>
<proteinExistence type="predicted"/>
<sequence>MVTSTKQDSAQSAAPVGKFFDWQKTSTLKFSKQMVTITVGTDKNAREFLVHAELITHHQPRLFGDVRMSRVGSGPLQGRFDAYQPDPEVFIGLLQFAYHGKFFGGIFLDTLWGLYIYAENHDLIDLQDILMNRIVNTYKNSSSSSFPDSLHMQMGYKTRNDCAARRFLVMCYAHLMDRNTKPPSLPIRYSEELVDAAKNTDTLLLDALKLMRWNGTPYNGARDPRDASPCMYHHHAWGTKCPNFQERA</sequence>